<evidence type="ECO:0000256" key="3">
    <source>
        <dbReference type="ARBA" id="ARBA00022603"/>
    </source>
</evidence>
<dbReference type="OrthoDB" id="438553at2759"/>
<dbReference type="RefSeq" id="XP_003027251.1">
    <property type="nucleotide sequence ID" value="XM_003027205.1"/>
</dbReference>
<evidence type="ECO:0000256" key="7">
    <source>
        <dbReference type="RuleBase" id="RU364114"/>
    </source>
</evidence>
<keyword evidence="5 7" id="KW-0496">Mitochondrion</keyword>
<dbReference type="PANTHER" id="PTHR12049">
    <property type="entry name" value="PROTEIN ARGININE METHYLTRANSFERASE NDUFAF7, MITOCHONDRIAL"/>
    <property type="match status" value="1"/>
</dbReference>
<evidence type="ECO:0000256" key="2">
    <source>
        <dbReference type="ARBA" id="ARBA00005891"/>
    </source>
</evidence>
<dbReference type="EC" id="2.1.1.320" evidence="7"/>
<dbReference type="STRING" id="578458.D8QI58"/>
<dbReference type="Proteomes" id="UP000007431">
    <property type="component" value="Unassembled WGS sequence"/>
</dbReference>
<dbReference type="InParanoid" id="D8QI58"/>
<comment type="function">
    <text evidence="7">Arginine methyltransferase involved in the assembly or stability of mitochondrial NADH:ubiquinone oxidoreductase complex (complex I).</text>
</comment>
<dbReference type="PANTHER" id="PTHR12049:SF7">
    <property type="entry name" value="PROTEIN ARGININE METHYLTRANSFERASE NDUFAF7, MITOCHONDRIAL"/>
    <property type="match status" value="1"/>
</dbReference>
<evidence type="ECO:0000256" key="8">
    <source>
        <dbReference type="SAM" id="MobiDB-lite"/>
    </source>
</evidence>
<feature type="non-terminal residue" evidence="9">
    <location>
        <position position="431"/>
    </location>
</feature>
<organism evidence="10">
    <name type="scientific">Schizophyllum commune (strain H4-8 / FGSC 9210)</name>
    <name type="common">Split gill fungus</name>
    <dbReference type="NCBI Taxonomy" id="578458"/>
    <lineage>
        <taxon>Eukaryota</taxon>
        <taxon>Fungi</taxon>
        <taxon>Dikarya</taxon>
        <taxon>Basidiomycota</taxon>
        <taxon>Agaricomycotina</taxon>
        <taxon>Agaricomycetes</taxon>
        <taxon>Agaricomycetidae</taxon>
        <taxon>Agaricales</taxon>
        <taxon>Schizophyllaceae</taxon>
        <taxon>Schizophyllum</taxon>
    </lineage>
</organism>
<evidence type="ECO:0000313" key="10">
    <source>
        <dbReference type="Proteomes" id="UP000007431"/>
    </source>
</evidence>
<dbReference type="Gene3D" id="3.40.50.12710">
    <property type="match status" value="1"/>
</dbReference>
<comment type="catalytic activity">
    <reaction evidence="6 7">
        <text>L-arginyl-[protein] + 2 S-adenosyl-L-methionine = N(omega),N(omega)'-dimethyl-L-arginyl-[protein] + 2 S-adenosyl-L-homocysteine + 2 H(+)</text>
        <dbReference type="Rhea" id="RHEA:48108"/>
        <dbReference type="Rhea" id="RHEA-COMP:10532"/>
        <dbReference type="Rhea" id="RHEA-COMP:11992"/>
        <dbReference type="ChEBI" id="CHEBI:15378"/>
        <dbReference type="ChEBI" id="CHEBI:29965"/>
        <dbReference type="ChEBI" id="CHEBI:57856"/>
        <dbReference type="ChEBI" id="CHEBI:59789"/>
        <dbReference type="ChEBI" id="CHEBI:88221"/>
        <dbReference type="EC" id="2.1.1.320"/>
    </reaction>
</comment>
<comment type="similarity">
    <text evidence="2 7">Belongs to the NDUFAF7 family.</text>
</comment>
<dbReference type="AlphaFoldDB" id="D8QI58"/>
<dbReference type="GO" id="GO:0035243">
    <property type="term" value="F:protein-arginine omega-N symmetric methyltransferase activity"/>
    <property type="evidence" value="ECO:0007669"/>
    <property type="project" value="UniProtKB-EC"/>
</dbReference>
<keyword evidence="3 7" id="KW-0489">Methyltransferase</keyword>
<evidence type="ECO:0000256" key="5">
    <source>
        <dbReference type="ARBA" id="ARBA00023128"/>
    </source>
</evidence>
<dbReference type="OMA" id="TYKHSIT"/>
<dbReference type="eggNOG" id="KOG2901">
    <property type="taxonomic scope" value="Eukaryota"/>
</dbReference>
<evidence type="ECO:0000256" key="6">
    <source>
        <dbReference type="ARBA" id="ARBA00048612"/>
    </source>
</evidence>
<dbReference type="GO" id="GO:0032259">
    <property type="term" value="P:methylation"/>
    <property type="evidence" value="ECO:0007669"/>
    <property type="project" value="UniProtKB-KW"/>
</dbReference>
<dbReference type="InterPro" id="IPR029063">
    <property type="entry name" value="SAM-dependent_MTases_sf"/>
</dbReference>
<evidence type="ECO:0000256" key="4">
    <source>
        <dbReference type="ARBA" id="ARBA00022679"/>
    </source>
</evidence>
<dbReference type="InterPro" id="IPR038375">
    <property type="entry name" value="NDUFAF7_sf"/>
</dbReference>
<keyword evidence="4 7" id="KW-0808">Transferase</keyword>
<dbReference type="HOGENOM" id="CLU_024840_2_1_1"/>
<evidence type="ECO:0000313" key="9">
    <source>
        <dbReference type="EMBL" id="EFI92348.1"/>
    </source>
</evidence>
<dbReference type="Pfam" id="PF02636">
    <property type="entry name" value="Methyltransf_28"/>
    <property type="match status" value="1"/>
</dbReference>
<dbReference type="GeneID" id="9593568"/>
<dbReference type="EMBL" id="GL377313">
    <property type="protein sequence ID" value="EFI92348.1"/>
    <property type="molecule type" value="Genomic_DNA"/>
</dbReference>
<reference evidence="9 10" key="1">
    <citation type="journal article" date="2010" name="Nat. Biotechnol.">
        <title>Genome sequence of the model mushroom Schizophyllum commune.</title>
        <authorList>
            <person name="Ohm R.A."/>
            <person name="de Jong J.F."/>
            <person name="Lugones L.G."/>
            <person name="Aerts A."/>
            <person name="Kothe E."/>
            <person name="Stajich J.E."/>
            <person name="de Vries R.P."/>
            <person name="Record E."/>
            <person name="Levasseur A."/>
            <person name="Baker S.E."/>
            <person name="Bartholomew K.A."/>
            <person name="Coutinho P.M."/>
            <person name="Erdmann S."/>
            <person name="Fowler T.J."/>
            <person name="Gathman A.C."/>
            <person name="Lombard V."/>
            <person name="Henrissat B."/>
            <person name="Knabe N."/>
            <person name="Kuees U."/>
            <person name="Lilly W.W."/>
            <person name="Lindquist E."/>
            <person name="Lucas S."/>
            <person name="Magnuson J.K."/>
            <person name="Piumi F."/>
            <person name="Raudaskoski M."/>
            <person name="Salamov A."/>
            <person name="Schmutz J."/>
            <person name="Schwarze F.W.M.R."/>
            <person name="vanKuyk P.A."/>
            <person name="Horton J.S."/>
            <person name="Grigoriev I.V."/>
            <person name="Woesten H.A.B."/>
        </authorList>
    </citation>
    <scope>NUCLEOTIDE SEQUENCE [LARGE SCALE GENOMIC DNA]</scope>
    <source>
        <strain evidence="10">H4-8 / FGSC 9210</strain>
    </source>
</reference>
<dbReference type="VEuPathDB" id="FungiDB:SCHCODRAFT_01175733"/>
<dbReference type="SUPFAM" id="SSF53335">
    <property type="entry name" value="S-adenosyl-L-methionine-dependent methyltransferases"/>
    <property type="match status" value="1"/>
</dbReference>
<gene>
    <name evidence="9" type="ORF">SCHCODRAFT_113587</name>
</gene>
<sequence length="431" mass="47219">MSLCLGHPVHGYYTSSANPVFGKAGDFITSPEISQVFGELIGIWYLTRFSAHPKPALRLVELGPGRGTLMEDILRVFRQLLSKLPVPPEISVHLVETSQPMRKLQKSKLSAFGHDVHWYDSIDDVPQDVDGKTFTMVLAHEFFDALPIDIYQKMDEENFLEKLVTSTEDASGTERLRAVPSTMTPKAALLNTAVQTYSAPKKTGFADPLDALARRLAALPAGASAEICWPAWDIAASISKLLRGGGAGLVIDYGGERMFGDSFRAFKQHKIVSPYETPGQCDLTANVDFKFLRHAFESVNHKSDSDNDRPSPPIRTHMLLTQAAFLQGMGVDVRLQKLLDAARREGGEAGKEKEKRLRQGVERLIGTGVERLIGTGVERPIGTSMEQPAGKNNVEATNPENGIEGRGSGMGKEYKVLGITTGEGEDVWPFI</sequence>
<dbReference type="GO" id="GO:0032981">
    <property type="term" value="P:mitochondrial respiratory chain complex I assembly"/>
    <property type="evidence" value="ECO:0007669"/>
    <property type="project" value="TreeGrafter"/>
</dbReference>
<comment type="subcellular location">
    <subcellularLocation>
        <location evidence="1 7">Mitochondrion</location>
    </subcellularLocation>
</comment>
<dbReference type="GO" id="GO:0005739">
    <property type="term" value="C:mitochondrion"/>
    <property type="evidence" value="ECO:0007669"/>
    <property type="project" value="UniProtKB-SubCell"/>
</dbReference>
<dbReference type="KEGG" id="scm:SCHCO_01175733"/>
<accession>D8QI58</accession>
<keyword evidence="10" id="KW-1185">Reference proteome</keyword>
<feature type="region of interest" description="Disordered" evidence="8">
    <location>
        <begin position="380"/>
        <end position="410"/>
    </location>
</feature>
<evidence type="ECO:0000256" key="1">
    <source>
        <dbReference type="ARBA" id="ARBA00004173"/>
    </source>
</evidence>
<dbReference type="InterPro" id="IPR003788">
    <property type="entry name" value="NDUFAF7"/>
</dbReference>
<name>D8QI58_SCHCM</name>
<proteinExistence type="inferred from homology"/>
<protein>
    <recommendedName>
        <fullName evidence="7">Protein arginine methyltransferase NDUFAF7</fullName>
        <ecNumber evidence="7">2.1.1.320</ecNumber>
    </recommendedName>
</protein>